<feature type="domain" description="Nephrocystin 3-like N-terminal" evidence="8">
    <location>
        <begin position="364"/>
        <end position="524"/>
    </location>
</feature>
<keyword evidence="3" id="KW-0677">Repeat</keyword>
<dbReference type="SUPFAM" id="SSF53474">
    <property type="entry name" value="alpha/beta-Hydrolases"/>
    <property type="match status" value="1"/>
</dbReference>
<sequence length="1683" mass="186961">MQPTKRSFSGFLSRSNTERVLRPSTPTSDDSSFFSATEDEPGKLGLTTVHEPHPSPPGPTVDIVFIHGLGGNSRKTWSFSSNPHSFWPKSWLATDPDFVDTARIHVFGYMASWKTRQDSPFNIHYIAQTLLFELKNDPGIRRDPTRIILVGHSMGGCVAKKAYVLARQDPACKDLGERVHSMFFLGTPHRGSDLAPVLDSMITVMLGKKPFVKDLIPNSSALTDMNDTFRHYALDLRLWSFYETKPVVTNLISRIVVEKSSSTLDYPNEEIAAMNADHRHMSKFESHDDPNYRLLRNALHTALDMATSSLTDHDIHHHRDSAYSYGVDSTLSVADELIQLMAYLGASENLEDDLTDIQVLKEPGSCEWFTQSDCFTTWEQGDAPQVLWLTGRPAAGKSILSGHVVDHLSTSTIFCSYFFFKHGTGGGSALSECLLSIAYQMAKKDDVIRERLLQLMDDQSTLDKTDESSIWRKLFIGTIFKCPSISNHIWILDGVDECANFNVLFTRKLLASMPKQLRLFATSRDLEEVSRGLTAMAPRVFTRALSEDDTIQDMRLFVTAKLTELDRLESVEEQDNMCDKILRKSQGSFLWVRLVLQEFENAWTDEAMEAVLEEVPTDLHDLYHRILMLIEADPRKKSLAKSILAWVVLAPRPLSIDELRCAMKLDLKQTLQNLIKAVPTICGQLVFVDKSQKVQIIHETARQFLLQAEFDSELGISKSRENTRIASLLVQYLSSDILKTNQARTNQSTRPKPFTHSKSVPGLSPALDLISYATRFFSHHVYHSSSENDLLTEDICTFLQSSNILHWIEKHAQWKNLGGITQTAMNLRGYLERRIKYVSPTDPQVHIIDSWVVDLIRVAAKFRAQLLTCPSSIYCLIPPLCPPESIISRRFSKEAKLSPLVVKNLPSGTWDDCLSRIDFTDGLTSVVTHGERLFAVGLTAGRIIVYNSHSLQSVREMSHLEHIKNLQFSLDEDFLVCCGQKQLSVWSTQSGALLLSTSLESPPLAITFTSPNELLLVSQTKGLFKWNLETGEYEANSWPDFSYSSQDMPDVPEQCPSHAVFSTVANGQDLLLAVAYRSYPVQIWDPVELQPLGQCGKDRINGVNDIVFNPNPEIAAFVISYSHGPLSVFDYTTMELMHNIPNCFATRISCSLDGRTLLTGNHRGIIQVFEFDLGRDGNILLCPIYRIQSTKEAIRGLSFSFDSLRFLDISRRQCRIWEPAALVRKDNELESTSEAVPIAQGGLNMPETAANLFITTPSVMAGGGHFLLAGKANGSVAIFNASDGSELAEAYRHGKGTYVMTLITAKSGQLIISACSGRHILVKQLIQAPGKTPNEQATPRIEAVLDRRFDELVAGLIASEGGDRLYICGQSRGELWELPSGKLLGAHQFSATSKSPASYSHSAFQHPADPSKFVVVGYGAARVFNWADFSEQTPSSGVILEQSHAGTTGLSPRKSSFYIGPNVVIEHVLPTASQTGRLIKWPATAFDPSSSLAGRPSRDAQLDALGPRVFSVVGIMASTKLIFIDLNHWLCSTELVLPRVSQQLSPSNSSTPARSPSPLRSVESVGRPNLLGNARRHFFALSEWRDRDKQISCTLLPTAGPSPMARSRQANFAFVAEDRLIIVQGGLEFSEAVSTGNSNKPKMKTFTSRGSPKVGTSPTSGGRFPDQDWTVVAGSMHRRASNW</sequence>
<dbReference type="EC" id="3.1.-.-" evidence="4"/>
<evidence type="ECO:0000256" key="3">
    <source>
        <dbReference type="ARBA" id="ARBA00022737"/>
    </source>
</evidence>
<accession>A0ABY6UH32</accession>
<dbReference type="PANTHER" id="PTHR10039">
    <property type="entry name" value="AMELOGENIN"/>
    <property type="match status" value="1"/>
</dbReference>
<feature type="region of interest" description="Disordered" evidence="5">
    <location>
        <begin position="1"/>
        <end position="57"/>
    </location>
</feature>
<organism evidence="9 10">
    <name type="scientific">Bionectria ochroleuca</name>
    <name type="common">Gliocladium roseum</name>
    <dbReference type="NCBI Taxonomy" id="29856"/>
    <lineage>
        <taxon>Eukaryota</taxon>
        <taxon>Fungi</taxon>
        <taxon>Dikarya</taxon>
        <taxon>Ascomycota</taxon>
        <taxon>Pezizomycotina</taxon>
        <taxon>Sordariomycetes</taxon>
        <taxon>Hypocreomycetidae</taxon>
        <taxon>Hypocreales</taxon>
        <taxon>Bionectriaceae</taxon>
        <taxon>Clonostachys</taxon>
    </lineage>
</organism>
<proteinExistence type="inferred from homology"/>
<dbReference type="InterPro" id="IPR027417">
    <property type="entry name" value="P-loop_NTPase"/>
</dbReference>
<keyword evidence="4" id="KW-0813">Transport</keyword>
<evidence type="ECO:0000256" key="5">
    <source>
        <dbReference type="SAM" id="MobiDB-lite"/>
    </source>
</evidence>
<feature type="region of interest" description="Disordered" evidence="5">
    <location>
        <begin position="1634"/>
        <end position="1668"/>
    </location>
</feature>
<reference evidence="9 10" key="1">
    <citation type="submission" date="2019-06" db="EMBL/GenBank/DDBJ databases">
        <authorList>
            <person name="Broberg M."/>
        </authorList>
    </citation>
    <scope>NUCLEOTIDE SEQUENCE [LARGE SCALE GENOMIC DNA]</scope>
</reference>
<feature type="compositionally biased region" description="Low complexity" evidence="5">
    <location>
        <begin position="23"/>
        <end position="35"/>
    </location>
</feature>
<dbReference type="InterPro" id="IPR036322">
    <property type="entry name" value="WD40_repeat_dom_sf"/>
</dbReference>
<keyword evidence="4" id="KW-0653">Protein transport</keyword>
<evidence type="ECO:0000256" key="1">
    <source>
        <dbReference type="ARBA" id="ARBA00003496"/>
    </source>
</evidence>
<keyword evidence="4" id="KW-0472">Membrane</keyword>
<dbReference type="InterPro" id="IPR056884">
    <property type="entry name" value="NPHP3-like_N"/>
</dbReference>
<dbReference type="SUPFAM" id="SSF50978">
    <property type="entry name" value="WD40 repeat-like"/>
    <property type="match status" value="2"/>
</dbReference>
<evidence type="ECO:0000313" key="9">
    <source>
        <dbReference type="EMBL" id="VUC29166.1"/>
    </source>
</evidence>
<feature type="compositionally biased region" description="Polar residues" evidence="5">
    <location>
        <begin position="1634"/>
        <end position="1660"/>
    </location>
</feature>
<evidence type="ECO:0000256" key="4">
    <source>
        <dbReference type="RuleBase" id="RU365011"/>
    </source>
</evidence>
<evidence type="ECO:0000313" key="10">
    <source>
        <dbReference type="Proteomes" id="UP000766486"/>
    </source>
</evidence>
<comment type="function">
    <text evidence="1 4">Involved in inositol deacylation of GPI-anchored proteins which plays important roles in the quality control and ER-associated degradation of GPI-anchored proteins.</text>
</comment>
<dbReference type="InterPro" id="IPR054471">
    <property type="entry name" value="GPIID_WHD"/>
</dbReference>
<keyword evidence="4" id="KW-0256">Endoplasmic reticulum</keyword>
<name>A0ABY6UH32_BIOOC</name>
<feature type="domain" description="GPI inositol-deacylase PGAP1-like alpha/beta" evidence="6">
    <location>
        <begin position="63"/>
        <end position="194"/>
    </location>
</feature>
<comment type="subcellular location">
    <subcellularLocation>
        <location evidence="4">Endoplasmic reticulum membrane</location>
    </subcellularLocation>
</comment>
<feature type="compositionally biased region" description="Polar residues" evidence="5">
    <location>
        <begin position="1543"/>
        <end position="1554"/>
    </location>
</feature>
<gene>
    <name evidence="9" type="ORF">CLO192961_LOCUS252219</name>
</gene>
<keyword evidence="4" id="KW-0378">Hydrolase</keyword>
<evidence type="ECO:0000259" key="6">
    <source>
        <dbReference type="Pfam" id="PF07819"/>
    </source>
</evidence>
<evidence type="ECO:0000259" key="8">
    <source>
        <dbReference type="Pfam" id="PF24883"/>
    </source>
</evidence>
<dbReference type="Gene3D" id="3.40.50.1820">
    <property type="entry name" value="alpha/beta hydrolase"/>
    <property type="match status" value="1"/>
</dbReference>
<feature type="domain" description="GPI inositol-deacylase winged helix" evidence="7">
    <location>
        <begin position="634"/>
        <end position="716"/>
    </location>
</feature>
<evidence type="ECO:0000259" key="7">
    <source>
        <dbReference type="Pfam" id="PF22939"/>
    </source>
</evidence>
<dbReference type="EMBL" id="CABFNS010000798">
    <property type="protein sequence ID" value="VUC29166.1"/>
    <property type="molecule type" value="Genomic_DNA"/>
</dbReference>
<feature type="region of interest" description="Disordered" evidence="5">
    <location>
        <begin position="1543"/>
        <end position="1566"/>
    </location>
</feature>
<dbReference type="InterPro" id="IPR012908">
    <property type="entry name" value="PGAP1-ab_dom-like"/>
</dbReference>
<dbReference type="Pfam" id="PF22939">
    <property type="entry name" value="WHD_GPIID"/>
    <property type="match status" value="1"/>
</dbReference>
<feature type="compositionally biased region" description="Polar residues" evidence="5">
    <location>
        <begin position="1"/>
        <end position="15"/>
    </location>
</feature>
<comment type="similarity">
    <text evidence="4">Belongs to the GPI inositol-deacylase family.</text>
</comment>
<dbReference type="SUPFAM" id="SSF52540">
    <property type="entry name" value="P-loop containing nucleoside triphosphate hydrolases"/>
    <property type="match status" value="1"/>
</dbReference>
<dbReference type="Pfam" id="PF24883">
    <property type="entry name" value="NPHP3_N"/>
    <property type="match status" value="1"/>
</dbReference>
<dbReference type="PANTHER" id="PTHR10039:SF16">
    <property type="entry name" value="GPI INOSITOL-DEACYLASE"/>
    <property type="match status" value="1"/>
</dbReference>
<dbReference type="Proteomes" id="UP000766486">
    <property type="component" value="Unassembled WGS sequence"/>
</dbReference>
<keyword evidence="10" id="KW-1185">Reference proteome</keyword>
<dbReference type="Pfam" id="PF07819">
    <property type="entry name" value="PGAP1"/>
    <property type="match status" value="1"/>
</dbReference>
<dbReference type="InterPro" id="IPR029058">
    <property type="entry name" value="AB_hydrolase_fold"/>
</dbReference>
<dbReference type="Gene3D" id="2.130.10.10">
    <property type="entry name" value="YVTN repeat-like/Quinoprotein amine dehydrogenase"/>
    <property type="match status" value="2"/>
</dbReference>
<evidence type="ECO:0000256" key="2">
    <source>
        <dbReference type="ARBA" id="ARBA00015856"/>
    </source>
</evidence>
<comment type="caution">
    <text evidence="9">The sequence shown here is derived from an EMBL/GenBank/DDBJ whole genome shotgun (WGS) entry which is preliminary data.</text>
</comment>
<protein>
    <recommendedName>
        <fullName evidence="2 4">GPI inositol-deacylase</fullName>
        <ecNumber evidence="4">3.1.-.-</ecNumber>
    </recommendedName>
</protein>
<dbReference type="InterPro" id="IPR015943">
    <property type="entry name" value="WD40/YVTN_repeat-like_dom_sf"/>
</dbReference>